<dbReference type="GO" id="GO:0051603">
    <property type="term" value="P:proteolysis involved in protein catabolic process"/>
    <property type="evidence" value="ECO:0007669"/>
    <property type="project" value="Ensembl"/>
</dbReference>
<keyword evidence="1 7" id="KW-0645">Protease</keyword>
<keyword evidence="11" id="KW-1185">Reference proteome</keyword>
<gene>
    <name evidence="10" type="primary">GZMA</name>
</gene>
<keyword evidence="4 7" id="KW-0720">Serine protease</keyword>
<feature type="domain" description="Peptidase S1" evidence="9">
    <location>
        <begin position="29"/>
        <end position="271"/>
    </location>
</feature>
<dbReference type="GO" id="GO:0042803">
    <property type="term" value="F:protein homodimerization activity"/>
    <property type="evidence" value="ECO:0007669"/>
    <property type="project" value="Ensembl"/>
</dbReference>
<keyword evidence="2 8" id="KW-0732">Signal</keyword>
<feature type="chain" id="PRO_5014341337" evidence="8">
    <location>
        <begin position="27"/>
        <end position="274"/>
    </location>
</feature>
<name>A0A2K6CXA3_MACNE</name>
<evidence type="ECO:0000256" key="8">
    <source>
        <dbReference type="SAM" id="SignalP"/>
    </source>
</evidence>
<dbReference type="InterPro" id="IPR001314">
    <property type="entry name" value="Peptidase_S1A"/>
</dbReference>
<dbReference type="InterPro" id="IPR018114">
    <property type="entry name" value="TRYPSIN_HIS"/>
</dbReference>
<dbReference type="InterPro" id="IPR001254">
    <property type="entry name" value="Trypsin_dom"/>
</dbReference>
<dbReference type="Ensembl" id="ENSMNET00000052606.1">
    <property type="protein sequence ID" value="ENSMNEP00000028280.1"/>
    <property type="gene ID" value="ENSMNEG00000037573.1"/>
</dbReference>
<dbReference type="GO" id="GO:0005634">
    <property type="term" value="C:nucleus"/>
    <property type="evidence" value="ECO:0007669"/>
    <property type="project" value="Ensembl"/>
</dbReference>
<evidence type="ECO:0000259" key="9">
    <source>
        <dbReference type="PROSITE" id="PS50240"/>
    </source>
</evidence>
<keyword evidence="3 7" id="KW-0378">Hydrolase</keyword>
<dbReference type="Pfam" id="PF00089">
    <property type="entry name" value="Trypsin"/>
    <property type="match status" value="1"/>
</dbReference>
<proteinExistence type="predicted"/>
<evidence type="ECO:0000256" key="5">
    <source>
        <dbReference type="ARBA" id="ARBA00023145"/>
    </source>
</evidence>
<evidence type="ECO:0000256" key="2">
    <source>
        <dbReference type="ARBA" id="ARBA00022729"/>
    </source>
</evidence>
<reference evidence="10" key="1">
    <citation type="submission" date="2025-08" db="UniProtKB">
        <authorList>
            <consortium name="Ensembl"/>
        </authorList>
    </citation>
    <scope>IDENTIFICATION</scope>
</reference>
<evidence type="ECO:0000313" key="10">
    <source>
        <dbReference type="Ensembl" id="ENSMNEP00000028280.1"/>
    </source>
</evidence>
<dbReference type="PROSITE" id="PS50240">
    <property type="entry name" value="TRYPSIN_DOM"/>
    <property type="match status" value="1"/>
</dbReference>
<dbReference type="InterPro" id="IPR033116">
    <property type="entry name" value="TRYPSIN_SER"/>
</dbReference>
<dbReference type="PROSITE" id="PS00135">
    <property type="entry name" value="TRYPSIN_SER"/>
    <property type="match status" value="1"/>
</dbReference>
<sequence>MRNSYRFLASSLSVVVFLVLIPEDVCEEIIGGNEVTPHSRPYMVLLSLDRKTICAGALIAEDWVLTAAHCNLDKRSQVILGAHSITRKEREKQIMCVKKETFYNLATNMKTFPWCPCCKNSHKEDPENLDYNLKKAKINKYVTILHLPKKGDDVKPGTMCQVAGWGKIHNSASQSDTLREVNITIIDRKICNDPNHYNFNPVIGMNMVCAGSLRGGKDSCDGDSGSPLLCNGVFRGVTSFGRKNKCGDPGGPCVYILLSKKYLSWIIMTIKGAV</sequence>
<keyword evidence="6" id="KW-1015">Disulfide bond</keyword>
<dbReference type="GO" id="GO:0140507">
    <property type="term" value="P:granzyme-mediated programmed cell death signaling pathway"/>
    <property type="evidence" value="ECO:0007669"/>
    <property type="project" value="Ensembl"/>
</dbReference>
<evidence type="ECO:0000256" key="3">
    <source>
        <dbReference type="ARBA" id="ARBA00022801"/>
    </source>
</evidence>
<accession>A0A2K6CXA3</accession>
<dbReference type="GO" id="GO:0004252">
    <property type="term" value="F:serine-type endopeptidase activity"/>
    <property type="evidence" value="ECO:0007669"/>
    <property type="project" value="Ensembl"/>
</dbReference>
<organism evidence="10 11">
    <name type="scientific">Macaca nemestrina</name>
    <name type="common">Pig-tailed macaque</name>
    <dbReference type="NCBI Taxonomy" id="9545"/>
    <lineage>
        <taxon>Eukaryota</taxon>
        <taxon>Metazoa</taxon>
        <taxon>Chordata</taxon>
        <taxon>Craniata</taxon>
        <taxon>Vertebrata</taxon>
        <taxon>Euteleostomi</taxon>
        <taxon>Mammalia</taxon>
        <taxon>Eutheria</taxon>
        <taxon>Euarchontoglires</taxon>
        <taxon>Primates</taxon>
        <taxon>Haplorrhini</taxon>
        <taxon>Catarrhini</taxon>
        <taxon>Cercopithecidae</taxon>
        <taxon>Cercopithecinae</taxon>
        <taxon>Macaca</taxon>
    </lineage>
</organism>
<dbReference type="InterPro" id="IPR043504">
    <property type="entry name" value="Peptidase_S1_PA_chymotrypsin"/>
</dbReference>
<evidence type="ECO:0000256" key="4">
    <source>
        <dbReference type="ARBA" id="ARBA00022825"/>
    </source>
</evidence>
<dbReference type="Bgee" id="ENSMNEG00000037573">
    <property type="expression patterns" value="Expressed in colon and 7 other cell types or tissues"/>
</dbReference>
<dbReference type="GO" id="GO:1902483">
    <property type="term" value="P:cytotoxic T cell pyroptotic cell death"/>
    <property type="evidence" value="ECO:0007669"/>
    <property type="project" value="Ensembl"/>
</dbReference>
<keyword evidence="5" id="KW-0865">Zymogen</keyword>
<evidence type="ECO:0000256" key="6">
    <source>
        <dbReference type="ARBA" id="ARBA00023157"/>
    </source>
</evidence>
<dbReference type="PROSITE" id="PS00134">
    <property type="entry name" value="TRYPSIN_HIS"/>
    <property type="match status" value="1"/>
</dbReference>
<dbReference type="STRING" id="9545.ENSMNEP00000028280"/>
<evidence type="ECO:0000256" key="7">
    <source>
        <dbReference type="RuleBase" id="RU363034"/>
    </source>
</evidence>
<dbReference type="AlphaFoldDB" id="A0A2K6CXA3"/>
<dbReference type="SUPFAM" id="SSF50494">
    <property type="entry name" value="Trypsin-like serine proteases"/>
    <property type="match status" value="1"/>
</dbReference>
<dbReference type="GO" id="GO:0005615">
    <property type="term" value="C:extracellular space"/>
    <property type="evidence" value="ECO:0007669"/>
    <property type="project" value="Ensembl"/>
</dbReference>
<dbReference type="CDD" id="cd00190">
    <property type="entry name" value="Tryp_SPc"/>
    <property type="match status" value="1"/>
</dbReference>
<reference evidence="10" key="2">
    <citation type="submission" date="2025-09" db="UniProtKB">
        <authorList>
            <consortium name="Ensembl"/>
        </authorList>
    </citation>
    <scope>IDENTIFICATION</scope>
</reference>
<dbReference type="GO" id="GO:0043065">
    <property type="term" value="P:positive regulation of apoptotic process"/>
    <property type="evidence" value="ECO:0007669"/>
    <property type="project" value="Ensembl"/>
</dbReference>
<dbReference type="GO" id="GO:0051604">
    <property type="term" value="P:protein maturation"/>
    <property type="evidence" value="ECO:0007669"/>
    <property type="project" value="Ensembl"/>
</dbReference>
<feature type="signal peptide" evidence="8">
    <location>
        <begin position="1"/>
        <end position="26"/>
    </location>
</feature>
<dbReference type="PANTHER" id="PTHR24271">
    <property type="entry name" value="KALLIKREIN-RELATED"/>
    <property type="match status" value="1"/>
</dbReference>
<dbReference type="PANTHER" id="PTHR24271:SF69">
    <property type="entry name" value="GRANZYME A"/>
    <property type="match status" value="1"/>
</dbReference>
<evidence type="ECO:0000256" key="1">
    <source>
        <dbReference type="ARBA" id="ARBA00022670"/>
    </source>
</evidence>
<dbReference type="GO" id="GO:0044194">
    <property type="term" value="C:cytolytic granule"/>
    <property type="evidence" value="ECO:0007669"/>
    <property type="project" value="Ensembl"/>
</dbReference>
<evidence type="ECO:0000313" key="11">
    <source>
        <dbReference type="Proteomes" id="UP000233120"/>
    </source>
</evidence>
<dbReference type="PRINTS" id="PR00722">
    <property type="entry name" value="CHYMOTRYPSIN"/>
</dbReference>
<dbReference type="Proteomes" id="UP000233120">
    <property type="component" value="Unassembled WGS sequence"/>
</dbReference>
<protein>
    <submittedName>
        <fullName evidence="10">Granzyme A</fullName>
    </submittedName>
</protein>
<dbReference type="SMART" id="SM00020">
    <property type="entry name" value="Tryp_SPc"/>
    <property type="match status" value="1"/>
</dbReference>
<dbReference type="GeneTree" id="ENSGT00940000159928"/>
<dbReference type="FunFam" id="2.40.10.10:FF:000014">
    <property type="entry name" value="Complement factor D"/>
    <property type="match status" value="1"/>
</dbReference>
<dbReference type="InterPro" id="IPR009003">
    <property type="entry name" value="Peptidase_S1_PA"/>
</dbReference>
<dbReference type="GO" id="GO:0009617">
    <property type="term" value="P:response to bacterium"/>
    <property type="evidence" value="ECO:0007669"/>
    <property type="project" value="Ensembl"/>
</dbReference>
<dbReference type="Gene3D" id="2.40.10.10">
    <property type="entry name" value="Trypsin-like serine proteases"/>
    <property type="match status" value="2"/>
</dbReference>